<evidence type="ECO:0000313" key="1">
    <source>
        <dbReference type="EMBL" id="QLJ53242.1"/>
    </source>
</evidence>
<name>A0A7D6BP84_FERL1</name>
<proteinExistence type="predicted"/>
<gene>
    <name evidence="1" type="ORF">Sv326_1067</name>
</gene>
<dbReference type="EMBL" id="CP058998">
    <property type="protein sequence ID" value="QLJ53242.1"/>
    <property type="molecule type" value="Genomic_DNA"/>
</dbReference>
<sequence>MKSNIYCMSFVVDKRRDTEEGVPFGLGVQAVISDKPEVLWGIVKETEVEFP</sequence>
<dbReference type="AlphaFoldDB" id="A0A7D6BP84"/>
<reference evidence="2" key="1">
    <citation type="submission" date="2020-07" db="EMBL/GenBank/DDBJ databases">
        <title>Metabolic diversity and evolutionary history of the archaeal phylum ###Micrarchaeota### uncovered from a freshwater lake metagenome.</title>
        <authorList>
            <person name="Kadnikov V.V."/>
            <person name="Savvichev A.S."/>
            <person name="Mardanov A.V."/>
            <person name="Beletsky A.V."/>
            <person name="Chupakov A.V."/>
            <person name="Kokryatskaya N.M."/>
            <person name="Pimenov N.V."/>
            <person name="Ravin N.V."/>
        </authorList>
    </citation>
    <scope>NUCLEOTIDE SEQUENCE [LARGE SCALE GENOMIC DNA]</scope>
</reference>
<dbReference type="KEGG" id="flt:Sv326_1067"/>
<evidence type="ECO:0000313" key="2">
    <source>
        <dbReference type="Proteomes" id="UP000510821"/>
    </source>
</evidence>
<dbReference type="Proteomes" id="UP000510821">
    <property type="component" value="Chromosome"/>
</dbReference>
<organism evidence="1 2">
    <name type="scientific">Fermentimicrarchaeum limneticum</name>
    <dbReference type="NCBI Taxonomy" id="2795018"/>
    <lineage>
        <taxon>Archaea</taxon>
        <taxon>Candidatus Micrarchaeota</taxon>
        <taxon>Candidatus Fermentimicrarchaeales</taxon>
        <taxon>Candidatus Fermentimicrarchaeaceae</taxon>
        <taxon>Candidatus Fermentimicrarchaeum</taxon>
    </lineage>
</organism>
<accession>A0A7D6BP84</accession>
<protein>
    <submittedName>
        <fullName evidence="1">Uncharacterized protein</fullName>
    </submittedName>
</protein>